<dbReference type="PROSITE" id="PS50011">
    <property type="entry name" value="PROTEIN_KINASE_DOM"/>
    <property type="match status" value="1"/>
</dbReference>
<accession>A0AAD9JIQ5</accession>
<dbReference type="GO" id="GO:0035556">
    <property type="term" value="P:intracellular signal transduction"/>
    <property type="evidence" value="ECO:0007669"/>
    <property type="project" value="InterPro"/>
</dbReference>
<feature type="domain" description="Guanylate cyclase" evidence="10">
    <location>
        <begin position="197"/>
        <end position="244"/>
    </location>
</feature>
<sequence length="252" mass="29118">MGATVDPPDFYLITEYCTKGSLQDLLENDDIVLDLAFKYSLIGDILNVQLLWTPPELLTDDGRARVRTPQADIYALGIILQEIIYREGTFFRDDSYYESKEIVKRVRQREMPPFRPFIGPNACKPEIFKSGGLMDNLLQRMEHYAKNLESMVSERTAKYQEEKKRAEDLLHRLLPRSIALDLQTKGFVMPKTYDSVTVYFSDIVEFTKLCSQSSPMQVVNMLNDLYTMCDEIIAKYDVYKVSVLTYISVVNI</sequence>
<evidence type="ECO:0000256" key="3">
    <source>
        <dbReference type="ARBA" id="ARBA00022692"/>
    </source>
</evidence>
<dbReference type="SUPFAM" id="SSF55073">
    <property type="entry name" value="Nucleotide cyclase"/>
    <property type="match status" value="1"/>
</dbReference>
<dbReference type="EMBL" id="JAODUP010000315">
    <property type="protein sequence ID" value="KAK2152910.1"/>
    <property type="molecule type" value="Genomic_DNA"/>
</dbReference>
<dbReference type="GO" id="GO:0005524">
    <property type="term" value="F:ATP binding"/>
    <property type="evidence" value="ECO:0007669"/>
    <property type="project" value="InterPro"/>
</dbReference>
<dbReference type="SMART" id="SM00044">
    <property type="entry name" value="CYCc"/>
    <property type="match status" value="1"/>
</dbReference>
<evidence type="ECO:0000313" key="12">
    <source>
        <dbReference type="Proteomes" id="UP001208570"/>
    </source>
</evidence>
<evidence type="ECO:0000259" key="9">
    <source>
        <dbReference type="PROSITE" id="PS50011"/>
    </source>
</evidence>
<evidence type="ECO:0000256" key="7">
    <source>
        <dbReference type="ARBA" id="ARBA00023239"/>
    </source>
</evidence>
<dbReference type="InterPro" id="IPR000719">
    <property type="entry name" value="Prot_kinase_dom"/>
</dbReference>
<comment type="subcellular location">
    <subcellularLocation>
        <location evidence="1">Membrane</location>
        <topology evidence="1">Single-pass membrane protein</topology>
    </subcellularLocation>
</comment>
<dbReference type="GO" id="GO:0004016">
    <property type="term" value="F:adenylate cyclase activity"/>
    <property type="evidence" value="ECO:0007669"/>
    <property type="project" value="TreeGrafter"/>
</dbReference>
<protein>
    <recommendedName>
        <fullName evidence="2">guanylate cyclase</fullName>
        <ecNumber evidence="2">4.6.1.2</ecNumber>
    </recommendedName>
</protein>
<dbReference type="InterPro" id="IPR050401">
    <property type="entry name" value="Cyclic_nucleotide_synthase"/>
</dbReference>
<dbReference type="GO" id="GO:0001653">
    <property type="term" value="F:peptide receptor activity"/>
    <property type="evidence" value="ECO:0007669"/>
    <property type="project" value="TreeGrafter"/>
</dbReference>
<evidence type="ECO:0000256" key="1">
    <source>
        <dbReference type="ARBA" id="ARBA00004167"/>
    </source>
</evidence>
<keyword evidence="8" id="KW-0141">cGMP biosynthesis</keyword>
<dbReference type="PANTHER" id="PTHR11920:SF494">
    <property type="entry name" value="ATRIAL NATRIURETIC PEPTIDE RECEPTOR 2"/>
    <property type="match status" value="1"/>
</dbReference>
<evidence type="ECO:0000256" key="8">
    <source>
        <dbReference type="ARBA" id="ARBA00023293"/>
    </source>
</evidence>
<keyword evidence="7" id="KW-0456">Lyase</keyword>
<dbReference type="InterPro" id="IPR001054">
    <property type="entry name" value="A/G_cyclase"/>
</dbReference>
<evidence type="ECO:0000313" key="11">
    <source>
        <dbReference type="EMBL" id="KAK2152910.1"/>
    </source>
</evidence>
<dbReference type="EC" id="4.6.1.2" evidence="2"/>
<name>A0AAD9JIQ5_9ANNE</name>
<dbReference type="CDD" id="cd07302">
    <property type="entry name" value="CHD"/>
    <property type="match status" value="1"/>
</dbReference>
<keyword evidence="12" id="KW-1185">Reference proteome</keyword>
<dbReference type="GO" id="GO:0005886">
    <property type="term" value="C:plasma membrane"/>
    <property type="evidence" value="ECO:0007669"/>
    <property type="project" value="TreeGrafter"/>
</dbReference>
<dbReference type="SUPFAM" id="SSF56112">
    <property type="entry name" value="Protein kinase-like (PK-like)"/>
    <property type="match status" value="1"/>
</dbReference>
<feature type="domain" description="Protein kinase" evidence="9">
    <location>
        <begin position="1"/>
        <end position="174"/>
    </location>
</feature>
<dbReference type="PROSITE" id="PS50125">
    <property type="entry name" value="GUANYLATE_CYCLASE_2"/>
    <property type="match status" value="1"/>
</dbReference>
<dbReference type="GO" id="GO:0004383">
    <property type="term" value="F:guanylate cyclase activity"/>
    <property type="evidence" value="ECO:0007669"/>
    <property type="project" value="UniProtKB-EC"/>
</dbReference>
<keyword evidence="4" id="KW-0547">Nucleotide-binding</keyword>
<dbReference type="InterPro" id="IPR011009">
    <property type="entry name" value="Kinase-like_dom_sf"/>
</dbReference>
<evidence type="ECO:0000259" key="10">
    <source>
        <dbReference type="PROSITE" id="PS50125"/>
    </source>
</evidence>
<dbReference type="Proteomes" id="UP001208570">
    <property type="component" value="Unassembled WGS sequence"/>
</dbReference>
<proteinExistence type="predicted"/>
<keyword evidence="3" id="KW-0812">Transmembrane</keyword>
<keyword evidence="6" id="KW-0472">Membrane</keyword>
<evidence type="ECO:0000256" key="2">
    <source>
        <dbReference type="ARBA" id="ARBA00012202"/>
    </source>
</evidence>
<evidence type="ECO:0000256" key="4">
    <source>
        <dbReference type="ARBA" id="ARBA00022741"/>
    </source>
</evidence>
<keyword evidence="5" id="KW-1133">Transmembrane helix</keyword>
<comment type="caution">
    <text evidence="11">The sequence shown here is derived from an EMBL/GenBank/DDBJ whole genome shotgun (WGS) entry which is preliminary data.</text>
</comment>
<dbReference type="GO" id="GO:0004672">
    <property type="term" value="F:protein kinase activity"/>
    <property type="evidence" value="ECO:0007669"/>
    <property type="project" value="InterPro"/>
</dbReference>
<dbReference type="Pfam" id="PF00211">
    <property type="entry name" value="Guanylate_cyc"/>
    <property type="match status" value="1"/>
</dbReference>
<reference evidence="11" key="1">
    <citation type="journal article" date="2023" name="Mol. Biol. Evol.">
        <title>Third-Generation Sequencing Reveals the Adaptive Role of the Epigenome in Three Deep-Sea Polychaetes.</title>
        <authorList>
            <person name="Perez M."/>
            <person name="Aroh O."/>
            <person name="Sun Y."/>
            <person name="Lan Y."/>
            <person name="Juniper S.K."/>
            <person name="Young C.R."/>
            <person name="Angers B."/>
            <person name="Qian P.Y."/>
        </authorList>
    </citation>
    <scope>NUCLEOTIDE SEQUENCE</scope>
    <source>
        <strain evidence="11">P08H-3</strain>
    </source>
</reference>
<dbReference type="InterPro" id="IPR029787">
    <property type="entry name" value="Nucleotide_cyclase"/>
</dbReference>
<evidence type="ECO:0000256" key="5">
    <source>
        <dbReference type="ARBA" id="ARBA00022989"/>
    </source>
</evidence>
<dbReference type="AlphaFoldDB" id="A0AAD9JIQ5"/>
<evidence type="ECO:0000256" key="6">
    <source>
        <dbReference type="ARBA" id="ARBA00023136"/>
    </source>
</evidence>
<dbReference type="PANTHER" id="PTHR11920">
    <property type="entry name" value="GUANYLYL CYCLASE"/>
    <property type="match status" value="1"/>
</dbReference>
<dbReference type="Gene3D" id="3.30.70.1230">
    <property type="entry name" value="Nucleotide cyclase"/>
    <property type="match status" value="1"/>
</dbReference>
<dbReference type="Gene3D" id="1.10.510.10">
    <property type="entry name" value="Transferase(Phosphotransferase) domain 1"/>
    <property type="match status" value="1"/>
</dbReference>
<gene>
    <name evidence="11" type="ORF">LSH36_315g05028</name>
</gene>
<organism evidence="11 12">
    <name type="scientific">Paralvinella palmiformis</name>
    <dbReference type="NCBI Taxonomy" id="53620"/>
    <lineage>
        <taxon>Eukaryota</taxon>
        <taxon>Metazoa</taxon>
        <taxon>Spiralia</taxon>
        <taxon>Lophotrochozoa</taxon>
        <taxon>Annelida</taxon>
        <taxon>Polychaeta</taxon>
        <taxon>Sedentaria</taxon>
        <taxon>Canalipalpata</taxon>
        <taxon>Terebellida</taxon>
        <taxon>Terebelliformia</taxon>
        <taxon>Alvinellidae</taxon>
        <taxon>Paralvinella</taxon>
    </lineage>
</organism>
<dbReference type="GO" id="GO:0007168">
    <property type="term" value="P:receptor guanylyl cyclase signaling pathway"/>
    <property type="evidence" value="ECO:0007669"/>
    <property type="project" value="TreeGrafter"/>
</dbReference>